<dbReference type="RefSeq" id="WP_207111076.1">
    <property type="nucleotide sequence ID" value="NZ_JAFLWD010000003.1"/>
</dbReference>
<name>A0ABS3GUN5_9ENTE</name>
<dbReference type="InterPro" id="IPR005564">
    <property type="entry name" value="Major_capsid_GpE"/>
</dbReference>
<evidence type="ECO:0000313" key="1">
    <source>
        <dbReference type="EMBL" id="MBO0438964.1"/>
    </source>
</evidence>
<protein>
    <submittedName>
        <fullName evidence="1">Major capsid protein</fullName>
    </submittedName>
</protein>
<dbReference type="EMBL" id="JAFLWD010000003">
    <property type="protein sequence ID" value="MBO0438964.1"/>
    <property type="molecule type" value="Genomic_DNA"/>
</dbReference>
<dbReference type="Pfam" id="PF03864">
    <property type="entry name" value="Phage_cap_E"/>
    <property type="match status" value="1"/>
</dbReference>
<comment type="caution">
    <text evidence="1">The sequence shown here is derived from an EMBL/GenBank/DDBJ whole genome shotgun (WGS) entry which is preliminary data.</text>
</comment>
<dbReference type="InterPro" id="IPR053738">
    <property type="entry name" value="Lambda_capsid_assembly"/>
</dbReference>
<keyword evidence="2" id="KW-1185">Reference proteome</keyword>
<organism evidence="1 2">
    <name type="scientific">Candidatus Enterococcus ikei</name>
    <dbReference type="NCBI Taxonomy" id="2815326"/>
    <lineage>
        <taxon>Bacteria</taxon>
        <taxon>Bacillati</taxon>
        <taxon>Bacillota</taxon>
        <taxon>Bacilli</taxon>
        <taxon>Lactobacillales</taxon>
        <taxon>Enterococcaceae</taxon>
        <taxon>Enterococcus</taxon>
    </lineage>
</organism>
<dbReference type="Gene3D" id="3.90.1690.10">
    <property type="entry name" value="phage-related protein like domain"/>
    <property type="match status" value="1"/>
</dbReference>
<accession>A0ABS3GUN5</accession>
<reference evidence="1 2" key="1">
    <citation type="submission" date="2021-03" db="EMBL/GenBank/DDBJ databases">
        <title>Enterococcal diversity collection.</title>
        <authorList>
            <person name="Gilmore M.S."/>
            <person name="Schwartzman J."/>
            <person name="Van Tyne D."/>
            <person name="Martin M."/>
            <person name="Earl A.M."/>
            <person name="Manson A.L."/>
            <person name="Straub T."/>
            <person name="Salamzade R."/>
            <person name="Saavedra J."/>
            <person name="Lebreton F."/>
            <person name="Prichula J."/>
            <person name="Schaufler K."/>
            <person name="Gaca A."/>
            <person name="Sgardioli B."/>
            <person name="Wagenaar J."/>
            <person name="Strong T."/>
        </authorList>
    </citation>
    <scope>NUCLEOTIDE SEQUENCE [LARGE SCALE GENOMIC DNA]</scope>
    <source>
        <strain evidence="1 2">DIV0869a</strain>
    </source>
</reference>
<sequence>MANIAELFSQKNVLDYVNGRQAPILLGESLFPSRKVQGLEFDVLKAGSKIPTIASVHAFDTEAEIASRVGSKSAQELAFIKRKIQLKEKDLIALRNPRTAAEQSYLEKEVYNDVDSMVGSVNARVEKMRMEVLANGTVTLDENGLDLVVDYGVPEDHQATADFTKADTDIIGLLTDWASALDTMPTRMLTSTKVRNAILQNAGVKAYFKDAGLLPTPGSLNQMLQQFGLPTIATYDAKYNKENAAGILVKERYFPEDKLVMFGSENPGESIFGVTPEESRLLSGGSNDYTVGNIIAMVYEETLDPVGTWTKAAGTALPSFPEADNVFQATVLPAPAGKAAKKG</sequence>
<evidence type="ECO:0000313" key="2">
    <source>
        <dbReference type="Proteomes" id="UP000664632"/>
    </source>
</evidence>
<proteinExistence type="predicted"/>
<dbReference type="Proteomes" id="UP000664632">
    <property type="component" value="Unassembled WGS sequence"/>
</dbReference>
<gene>
    <name evidence="1" type="ORF">JZO69_01135</name>
</gene>